<evidence type="ECO:0000313" key="11">
    <source>
        <dbReference type="Proteomes" id="UP000675781"/>
    </source>
</evidence>
<dbReference type="SUPFAM" id="SSF161098">
    <property type="entry name" value="MetI-like"/>
    <property type="match status" value="1"/>
</dbReference>
<dbReference type="GO" id="GO:0055085">
    <property type="term" value="P:transmembrane transport"/>
    <property type="evidence" value="ECO:0007669"/>
    <property type="project" value="InterPro"/>
</dbReference>
<evidence type="ECO:0000259" key="9">
    <source>
        <dbReference type="PROSITE" id="PS50928"/>
    </source>
</evidence>
<feature type="region of interest" description="Disordered" evidence="8">
    <location>
        <begin position="1"/>
        <end position="30"/>
    </location>
</feature>
<dbReference type="Proteomes" id="UP000675781">
    <property type="component" value="Unassembled WGS sequence"/>
</dbReference>
<dbReference type="InterPro" id="IPR035906">
    <property type="entry name" value="MetI-like_sf"/>
</dbReference>
<keyword evidence="6 7" id="KW-0472">Membrane</keyword>
<feature type="transmembrane region" description="Helical" evidence="7">
    <location>
        <begin position="41"/>
        <end position="62"/>
    </location>
</feature>
<keyword evidence="11" id="KW-1185">Reference proteome</keyword>
<evidence type="ECO:0000256" key="8">
    <source>
        <dbReference type="SAM" id="MobiDB-lite"/>
    </source>
</evidence>
<dbReference type="InterPro" id="IPR050809">
    <property type="entry name" value="UgpAE/MalFG_permease"/>
</dbReference>
<feature type="transmembrane region" description="Helical" evidence="7">
    <location>
        <begin position="190"/>
        <end position="210"/>
    </location>
</feature>
<keyword evidence="4 7" id="KW-0812">Transmembrane</keyword>
<dbReference type="PANTHER" id="PTHR43227:SF8">
    <property type="entry name" value="DIACETYLCHITOBIOSE UPTAKE SYSTEM PERMEASE PROTEIN DASB"/>
    <property type="match status" value="1"/>
</dbReference>
<gene>
    <name evidence="10" type="ORF">KDL01_02580</name>
</gene>
<evidence type="ECO:0000256" key="7">
    <source>
        <dbReference type="RuleBase" id="RU363032"/>
    </source>
</evidence>
<evidence type="ECO:0000256" key="5">
    <source>
        <dbReference type="ARBA" id="ARBA00022989"/>
    </source>
</evidence>
<evidence type="ECO:0000313" key="10">
    <source>
        <dbReference type="EMBL" id="MBR7832126.1"/>
    </source>
</evidence>
<feature type="domain" description="ABC transmembrane type-1" evidence="9">
    <location>
        <begin position="103"/>
        <end position="319"/>
    </location>
</feature>
<name>A0A941EIR2_9ACTN</name>
<evidence type="ECO:0000256" key="2">
    <source>
        <dbReference type="ARBA" id="ARBA00022448"/>
    </source>
</evidence>
<dbReference type="Gene3D" id="1.10.3720.10">
    <property type="entry name" value="MetI-like"/>
    <property type="match status" value="1"/>
</dbReference>
<dbReference type="GO" id="GO:0005886">
    <property type="term" value="C:plasma membrane"/>
    <property type="evidence" value="ECO:0007669"/>
    <property type="project" value="UniProtKB-SubCell"/>
</dbReference>
<feature type="transmembrane region" description="Helical" evidence="7">
    <location>
        <begin position="298"/>
        <end position="322"/>
    </location>
</feature>
<evidence type="ECO:0000256" key="3">
    <source>
        <dbReference type="ARBA" id="ARBA00022475"/>
    </source>
</evidence>
<feature type="transmembrane region" description="Helical" evidence="7">
    <location>
        <begin position="107"/>
        <end position="126"/>
    </location>
</feature>
<dbReference type="InterPro" id="IPR000515">
    <property type="entry name" value="MetI-like"/>
</dbReference>
<dbReference type="Pfam" id="PF00528">
    <property type="entry name" value="BPD_transp_1"/>
    <property type="match status" value="1"/>
</dbReference>
<organism evidence="10 11">
    <name type="scientific">Actinospica durhamensis</name>
    <dbReference type="NCBI Taxonomy" id="1508375"/>
    <lineage>
        <taxon>Bacteria</taxon>
        <taxon>Bacillati</taxon>
        <taxon>Actinomycetota</taxon>
        <taxon>Actinomycetes</taxon>
        <taxon>Catenulisporales</taxon>
        <taxon>Actinospicaceae</taxon>
        <taxon>Actinospica</taxon>
    </lineage>
</organism>
<proteinExistence type="inferred from homology"/>
<keyword evidence="3" id="KW-1003">Cell membrane</keyword>
<comment type="similarity">
    <text evidence="7">Belongs to the binding-protein-dependent transport system permease family.</text>
</comment>
<comment type="caution">
    <text evidence="10">The sequence shown here is derived from an EMBL/GenBank/DDBJ whole genome shotgun (WGS) entry which is preliminary data.</text>
</comment>
<comment type="subcellular location">
    <subcellularLocation>
        <location evidence="1 7">Cell membrane</location>
        <topology evidence="1 7">Multi-pass membrane protein</topology>
    </subcellularLocation>
</comment>
<evidence type="ECO:0000256" key="4">
    <source>
        <dbReference type="ARBA" id="ARBA00022692"/>
    </source>
</evidence>
<sequence length="327" mass="35461">MSTHTSTVRPGATLAEGRPAGPATQPPRRRSAAARRLRRRALIPALCFLAPMLALYGVYYLYAFVFLGQTSRENVDLSFSGATDAGWRNFRLVLTDPLFWKSIENNLLFAAVQIAVALTLGFFLAVSLSSGVRFRRFFYIAFLLPSLVPLSLFATVFGQMIQTNGGALNQTLSDLGLASLAQDWTGSPTAAYVAVFLLLTYLIGLPIMYYTSDLTMVNTAVLEAAQIDGARTGQMLRLVLFPMLRTTHKTVILSVLLGSFRWFELIYFSTGGQPSGGTGIAGTYIYGQMFPSTGSAEIGYASAASVIVLLIAIAVSAVNVLVQRRRP</sequence>
<feature type="transmembrane region" description="Helical" evidence="7">
    <location>
        <begin position="138"/>
        <end position="161"/>
    </location>
</feature>
<dbReference type="RefSeq" id="WP_212526660.1">
    <property type="nucleotide sequence ID" value="NZ_JAGSOG010000006.1"/>
</dbReference>
<dbReference type="PANTHER" id="PTHR43227">
    <property type="entry name" value="BLL4140 PROTEIN"/>
    <property type="match status" value="1"/>
</dbReference>
<dbReference type="PROSITE" id="PS50928">
    <property type="entry name" value="ABC_TM1"/>
    <property type="match status" value="1"/>
</dbReference>
<evidence type="ECO:0000256" key="6">
    <source>
        <dbReference type="ARBA" id="ARBA00023136"/>
    </source>
</evidence>
<evidence type="ECO:0000256" key="1">
    <source>
        <dbReference type="ARBA" id="ARBA00004651"/>
    </source>
</evidence>
<dbReference type="EMBL" id="JAGSOG010000006">
    <property type="protein sequence ID" value="MBR7832126.1"/>
    <property type="molecule type" value="Genomic_DNA"/>
</dbReference>
<reference evidence="10" key="1">
    <citation type="submission" date="2021-04" db="EMBL/GenBank/DDBJ databases">
        <title>Genome based classification of Actinospica acidithermotolerans sp. nov., an actinobacterium isolated from an Indonesian hot spring.</title>
        <authorList>
            <person name="Kusuma A.B."/>
            <person name="Putra K.E."/>
            <person name="Nafisah S."/>
            <person name="Loh J."/>
            <person name="Nouioui I."/>
            <person name="Goodfellow M."/>
        </authorList>
    </citation>
    <scope>NUCLEOTIDE SEQUENCE</scope>
    <source>
        <strain evidence="10">CSCA 57</strain>
    </source>
</reference>
<accession>A0A941EIR2</accession>
<keyword evidence="5 7" id="KW-1133">Transmembrane helix</keyword>
<dbReference type="CDD" id="cd06261">
    <property type="entry name" value="TM_PBP2"/>
    <property type="match status" value="1"/>
</dbReference>
<dbReference type="AlphaFoldDB" id="A0A941EIR2"/>
<keyword evidence="2 7" id="KW-0813">Transport</keyword>
<protein>
    <submittedName>
        <fullName evidence="10">Sugar ABC transporter permease</fullName>
    </submittedName>
</protein>